<geneLocation type="plasmid" evidence="2 3">
    <name>pSULKU01</name>
</geneLocation>
<sequence length="194" mass="20202">MMRGIAVLAISLGLASSAYAGGCGTVMTSFVSSDTSLAANAGGSALTAAMFFNGTLKPNIQRLESVYGMLQSIPVNVGTEAGTSSMNVNWTSFVISLAKKIGSSATADQDINYLLAPLGSRAQIVSQFAGRCRGRDGAENVVLMIDEAAEASVLPQFLGRSAIYMKNGNPHVVKKASEYDAPIGTIPYSRMPPI</sequence>
<dbReference type="Proteomes" id="UP000008721">
    <property type="component" value="Plasmid pSULKU01"/>
</dbReference>
<proteinExistence type="predicted"/>
<protein>
    <submittedName>
        <fullName evidence="2">Uncharacterized protein</fullName>
    </submittedName>
</protein>
<keyword evidence="1" id="KW-0732">Signal</keyword>
<dbReference type="KEGG" id="sku:Sulku_2631"/>
<evidence type="ECO:0000313" key="2">
    <source>
        <dbReference type="EMBL" id="ADR35284.1"/>
    </source>
</evidence>
<evidence type="ECO:0000313" key="3">
    <source>
        <dbReference type="Proteomes" id="UP000008721"/>
    </source>
</evidence>
<dbReference type="AlphaFoldDB" id="E4U3L8"/>
<dbReference type="HOGENOM" id="CLU_1401825_0_0_7"/>
<evidence type="ECO:0000256" key="1">
    <source>
        <dbReference type="SAM" id="SignalP"/>
    </source>
</evidence>
<accession>E4U3L8</accession>
<organism evidence="2 3">
    <name type="scientific">Sulfuricurvum kujiense (strain ATCC BAA-921 / DSM 16994 / JCM 11577 / YK-1)</name>
    <dbReference type="NCBI Taxonomy" id="709032"/>
    <lineage>
        <taxon>Bacteria</taxon>
        <taxon>Pseudomonadati</taxon>
        <taxon>Campylobacterota</taxon>
        <taxon>Epsilonproteobacteria</taxon>
        <taxon>Campylobacterales</taxon>
        <taxon>Sulfurimonadaceae</taxon>
        <taxon>Sulfuricurvum</taxon>
    </lineage>
</organism>
<dbReference type="EMBL" id="CP002356">
    <property type="protein sequence ID" value="ADR35284.1"/>
    <property type="molecule type" value="Genomic_DNA"/>
</dbReference>
<feature type="chain" id="PRO_5003190053" evidence="1">
    <location>
        <begin position="21"/>
        <end position="194"/>
    </location>
</feature>
<keyword evidence="2" id="KW-0614">Plasmid</keyword>
<name>E4U3L8_SULKY</name>
<reference evidence="2 3" key="1">
    <citation type="journal article" date="2012" name="Stand. Genomic Sci.">
        <title>Complete genome sequence of the sulfur compounds oxidizing chemolithoautotroph Sulfuricurvum kujiense type strain (YK-1(T)).</title>
        <authorList>
            <person name="Han C."/>
            <person name="Kotsyurbenko O."/>
            <person name="Chertkov O."/>
            <person name="Held B."/>
            <person name="Lapidus A."/>
            <person name="Nolan M."/>
            <person name="Lucas S."/>
            <person name="Hammon N."/>
            <person name="Deshpande S."/>
            <person name="Cheng J.F."/>
            <person name="Tapia R."/>
            <person name="Goodwin L.A."/>
            <person name="Pitluck S."/>
            <person name="Liolios K."/>
            <person name="Pagani I."/>
            <person name="Ivanova N."/>
            <person name="Mavromatis K."/>
            <person name="Mikhailova N."/>
            <person name="Pati A."/>
            <person name="Chen A."/>
            <person name="Palaniappan K."/>
            <person name="Land M."/>
            <person name="Hauser L."/>
            <person name="Chang Y.J."/>
            <person name="Jeffries C.D."/>
            <person name="Brambilla E.M."/>
            <person name="Rohde M."/>
            <person name="Spring S."/>
            <person name="Sikorski J."/>
            <person name="Goker M."/>
            <person name="Woyke T."/>
            <person name="Bristow J."/>
            <person name="Eisen J.A."/>
            <person name="Markowitz V."/>
            <person name="Hugenholtz P."/>
            <person name="Kyrpides N.C."/>
            <person name="Klenk H.P."/>
            <person name="Detter J.C."/>
        </authorList>
    </citation>
    <scope>NUCLEOTIDE SEQUENCE [LARGE SCALE GENOMIC DNA]</scope>
    <source>
        <strain evidence="3">ATCC BAA-921 / DSM 16994 / JCM 11577 / YK-1</strain>
    </source>
</reference>
<dbReference type="RefSeq" id="WP_013449896.1">
    <property type="nucleotide sequence ID" value="NC_014754.1"/>
</dbReference>
<gene>
    <name evidence="2" type="ordered locus">Sulku_2631</name>
</gene>
<keyword evidence="3" id="KW-1185">Reference proteome</keyword>
<feature type="signal peptide" evidence="1">
    <location>
        <begin position="1"/>
        <end position="20"/>
    </location>
</feature>